<dbReference type="EMBL" id="NCKU01001187">
    <property type="protein sequence ID" value="RWS12847.1"/>
    <property type="molecule type" value="Genomic_DNA"/>
</dbReference>
<comment type="caution">
    <text evidence="10">Lacks conserved residue(s) required for the propagation of feature annotation.</text>
</comment>
<feature type="coiled-coil region" evidence="11">
    <location>
        <begin position="983"/>
        <end position="1010"/>
    </location>
</feature>
<evidence type="ECO:0000256" key="5">
    <source>
        <dbReference type="ARBA" id="ARBA00022737"/>
    </source>
</evidence>
<dbReference type="PRINTS" id="PR00011">
    <property type="entry name" value="EGFLAMININ"/>
</dbReference>
<dbReference type="GO" id="GO:0045995">
    <property type="term" value="P:regulation of embryonic development"/>
    <property type="evidence" value="ECO:0007669"/>
    <property type="project" value="InterPro"/>
</dbReference>
<evidence type="ECO:0000256" key="2">
    <source>
        <dbReference type="ARBA" id="ARBA00022525"/>
    </source>
</evidence>
<dbReference type="GO" id="GO:0005604">
    <property type="term" value="C:basement membrane"/>
    <property type="evidence" value="ECO:0007669"/>
    <property type="project" value="UniProtKB-SubCell"/>
</dbReference>
<organism evidence="17 18">
    <name type="scientific">Dinothrombium tinctorium</name>
    <dbReference type="NCBI Taxonomy" id="1965070"/>
    <lineage>
        <taxon>Eukaryota</taxon>
        <taxon>Metazoa</taxon>
        <taxon>Ecdysozoa</taxon>
        <taxon>Arthropoda</taxon>
        <taxon>Chelicerata</taxon>
        <taxon>Arachnida</taxon>
        <taxon>Acari</taxon>
        <taxon>Acariformes</taxon>
        <taxon>Trombidiformes</taxon>
        <taxon>Prostigmata</taxon>
        <taxon>Anystina</taxon>
        <taxon>Parasitengona</taxon>
        <taxon>Trombidioidea</taxon>
        <taxon>Trombidiidae</taxon>
        <taxon>Dinothrombium</taxon>
    </lineage>
</organism>
<dbReference type="InterPro" id="IPR013320">
    <property type="entry name" value="ConA-like_dom_sf"/>
</dbReference>
<keyword evidence="4 12" id="KW-0732">Signal</keyword>
<evidence type="ECO:0000256" key="10">
    <source>
        <dbReference type="PROSITE-ProRule" id="PRU00460"/>
    </source>
</evidence>
<dbReference type="SMART" id="SM00136">
    <property type="entry name" value="LamNT"/>
    <property type="match status" value="1"/>
</dbReference>
<feature type="disulfide bond" evidence="10">
    <location>
        <begin position="627"/>
        <end position="644"/>
    </location>
</feature>
<reference evidence="17 18" key="1">
    <citation type="journal article" date="2018" name="Gigascience">
        <title>Genomes of trombidid mites reveal novel predicted allergens and laterally-transferred genes associated with secondary metabolism.</title>
        <authorList>
            <person name="Dong X."/>
            <person name="Chaisiri K."/>
            <person name="Xia D."/>
            <person name="Armstrong S.D."/>
            <person name="Fang Y."/>
            <person name="Donnelly M.J."/>
            <person name="Kadowaki T."/>
            <person name="McGarry J.W."/>
            <person name="Darby A.C."/>
            <person name="Makepeace B.L."/>
        </authorList>
    </citation>
    <scope>NUCLEOTIDE SEQUENCE [LARGE SCALE GENOMIC DNA]</scope>
    <source>
        <strain evidence="17">UoL-WK</strain>
    </source>
</reference>
<dbReference type="PROSITE" id="PS50027">
    <property type="entry name" value="EGF_LAM_2"/>
    <property type="match status" value="4"/>
</dbReference>
<dbReference type="STRING" id="1965070.A0A3S3P5Y2"/>
<dbReference type="Pfam" id="PF06008">
    <property type="entry name" value="Laminin_I"/>
    <property type="match status" value="1"/>
</dbReference>
<dbReference type="FunFam" id="2.10.25.10:FF:000069">
    <property type="entry name" value="Laminin subunit alpha 1"/>
    <property type="match status" value="1"/>
</dbReference>
<dbReference type="GO" id="GO:0009888">
    <property type="term" value="P:tissue development"/>
    <property type="evidence" value="ECO:0007669"/>
    <property type="project" value="TreeGrafter"/>
</dbReference>
<evidence type="ECO:0000256" key="12">
    <source>
        <dbReference type="SAM" id="SignalP"/>
    </source>
</evidence>
<dbReference type="CDD" id="cd00110">
    <property type="entry name" value="LamG"/>
    <property type="match status" value="3"/>
</dbReference>
<keyword evidence="7 10" id="KW-1015">Disulfide bond</keyword>
<dbReference type="SUPFAM" id="SSF57196">
    <property type="entry name" value="EGF/Laminin"/>
    <property type="match status" value="4"/>
</dbReference>
<feature type="signal peptide" evidence="12">
    <location>
        <begin position="1"/>
        <end position="25"/>
    </location>
</feature>
<feature type="domain" description="Laminin G" evidence="13">
    <location>
        <begin position="1300"/>
        <end position="1492"/>
    </location>
</feature>
<dbReference type="InterPro" id="IPR002049">
    <property type="entry name" value="LE_dom"/>
</dbReference>
<dbReference type="SMART" id="SM00282">
    <property type="entry name" value="LamG"/>
    <property type="match status" value="3"/>
</dbReference>
<dbReference type="GO" id="GO:0030334">
    <property type="term" value="P:regulation of cell migration"/>
    <property type="evidence" value="ECO:0007669"/>
    <property type="project" value="InterPro"/>
</dbReference>
<proteinExistence type="predicted"/>
<keyword evidence="2" id="KW-0964">Secreted</keyword>
<feature type="domain" description="Laminin IV type A" evidence="15">
    <location>
        <begin position="399"/>
        <end position="583"/>
    </location>
</feature>
<feature type="domain" description="Laminin N-terminal" evidence="16">
    <location>
        <begin position="39"/>
        <end position="145"/>
    </location>
</feature>
<dbReference type="GO" id="GO:0009887">
    <property type="term" value="P:animal organ morphogenesis"/>
    <property type="evidence" value="ECO:0007669"/>
    <property type="project" value="TreeGrafter"/>
</dbReference>
<comment type="subcellular location">
    <subcellularLocation>
        <location evidence="1">Secreted</location>
        <location evidence="1">Extracellular space</location>
        <location evidence="1">Extracellular matrix</location>
        <location evidence="1">Basement membrane</location>
    </subcellularLocation>
</comment>
<evidence type="ECO:0000256" key="11">
    <source>
        <dbReference type="SAM" id="Coils"/>
    </source>
</evidence>
<evidence type="ECO:0000259" key="13">
    <source>
        <dbReference type="PROSITE" id="PS50025"/>
    </source>
</evidence>
<dbReference type="Pfam" id="PF00053">
    <property type="entry name" value="EGF_laminin"/>
    <property type="match status" value="5"/>
</dbReference>
<dbReference type="Gene3D" id="2.170.300.10">
    <property type="entry name" value="Tie2 ligand-binding domain superfamily"/>
    <property type="match status" value="1"/>
</dbReference>
<dbReference type="InterPro" id="IPR008211">
    <property type="entry name" value="Laminin_N"/>
</dbReference>
<dbReference type="Gene3D" id="2.10.25.10">
    <property type="entry name" value="Laminin"/>
    <property type="match status" value="4"/>
</dbReference>
<gene>
    <name evidence="17" type="ORF">B4U79_07934</name>
</gene>
<dbReference type="Pfam" id="PF02210">
    <property type="entry name" value="Laminin_G_2"/>
    <property type="match status" value="1"/>
</dbReference>
<feature type="disulfide bond" evidence="10">
    <location>
        <begin position="646"/>
        <end position="655"/>
    </location>
</feature>
<dbReference type="OrthoDB" id="8545473at2759"/>
<evidence type="ECO:0000259" key="15">
    <source>
        <dbReference type="PROSITE" id="PS51115"/>
    </source>
</evidence>
<dbReference type="InterPro" id="IPR009254">
    <property type="entry name" value="Laminin_aI"/>
</dbReference>
<feature type="disulfide bond" evidence="10">
    <location>
        <begin position="689"/>
        <end position="706"/>
    </location>
</feature>
<feature type="disulfide bond" evidence="10">
    <location>
        <begin position="305"/>
        <end position="314"/>
    </location>
</feature>
<feature type="coiled-coil region" evidence="11">
    <location>
        <begin position="1240"/>
        <end position="1295"/>
    </location>
</feature>
<dbReference type="PROSITE" id="PS51117">
    <property type="entry name" value="LAMININ_NTER"/>
    <property type="match status" value="1"/>
</dbReference>
<evidence type="ECO:0000256" key="4">
    <source>
        <dbReference type="ARBA" id="ARBA00022729"/>
    </source>
</evidence>
<evidence type="ECO:0000259" key="14">
    <source>
        <dbReference type="PROSITE" id="PS50027"/>
    </source>
</evidence>
<dbReference type="PANTHER" id="PTHR10574:SF436">
    <property type="entry name" value="LAMININ SUBUNIT ALPHA-2"/>
    <property type="match status" value="1"/>
</dbReference>
<evidence type="ECO:0000259" key="16">
    <source>
        <dbReference type="PROSITE" id="PS51117"/>
    </source>
</evidence>
<accession>A0A3S3P5Y2</accession>
<feature type="disulfide bond" evidence="10">
    <location>
        <begin position="625"/>
        <end position="637"/>
    </location>
</feature>
<dbReference type="GO" id="GO:0030155">
    <property type="term" value="P:regulation of cell adhesion"/>
    <property type="evidence" value="ECO:0007669"/>
    <property type="project" value="InterPro"/>
</dbReference>
<dbReference type="FunFam" id="2.10.25.10:FF:000090">
    <property type="entry name" value="laminin subunit alpha"/>
    <property type="match status" value="1"/>
</dbReference>
<dbReference type="PROSITE" id="PS51115">
    <property type="entry name" value="LAMININ_IVA"/>
    <property type="match status" value="1"/>
</dbReference>
<evidence type="ECO:0000256" key="7">
    <source>
        <dbReference type="ARBA" id="ARBA00023157"/>
    </source>
</evidence>
<name>A0A3S3P5Y2_9ACAR</name>
<protein>
    <submittedName>
        <fullName evidence="17">Laminin subunit alpha-1-like protein</fullName>
    </submittedName>
</protein>
<dbReference type="Pfam" id="PF00055">
    <property type="entry name" value="Laminin_N"/>
    <property type="match status" value="1"/>
</dbReference>
<keyword evidence="5" id="KW-0677">Repeat</keyword>
<evidence type="ECO:0000313" key="17">
    <source>
        <dbReference type="EMBL" id="RWS12847.1"/>
    </source>
</evidence>
<dbReference type="CDD" id="cd00055">
    <property type="entry name" value="EGF_Lam"/>
    <property type="match status" value="6"/>
</dbReference>
<feature type="domain" description="Laminin EGF-like" evidence="14">
    <location>
        <begin position="330"/>
        <end position="378"/>
    </location>
</feature>
<comment type="caution">
    <text evidence="17">The sequence shown here is derived from an EMBL/GenBank/DDBJ whole genome shotgun (WGS) entry which is preliminary data.</text>
</comment>
<feature type="domain" description="Laminin EGF-like" evidence="14">
    <location>
        <begin position="687"/>
        <end position="733"/>
    </location>
</feature>
<dbReference type="SMART" id="SM00180">
    <property type="entry name" value="EGF_Lam"/>
    <property type="match status" value="6"/>
</dbReference>
<dbReference type="Gene3D" id="2.60.120.260">
    <property type="entry name" value="Galactose-binding domain-like"/>
    <property type="match status" value="2"/>
</dbReference>
<dbReference type="Proteomes" id="UP000285301">
    <property type="component" value="Unassembled WGS sequence"/>
</dbReference>
<dbReference type="Pfam" id="PF00054">
    <property type="entry name" value="Laminin_G_1"/>
    <property type="match status" value="2"/>
</dbReference>
<feature type="domain" description="Laminin G" evidence="13">
    <location>
        <begin position="1503"/>
        <end position="1677"/>
    </location>
</feature>
<evidence type="ECO:0000256" key="9">
    <source>
        <dbReference type="ARBA" id="ARBA00023292"/>
    </source>
</evidence>
<feature type="disulfide bond" evidence="10">
    <location>
        <begin position="670"/>
        <end position="684"/>
    </location>
</feature>
<feature type="disulfide bond" evidence="10">
    <location>
        <begin position="349"/>
        <end position="358"/>
    </location>
</feature>
<evidence type="ECO:0000256" key="6">
    <source>
        <dbReference type="ARBA" id="ARBA00022869"/>
    </source>
</evidence>
<keyword evidence="3" id="KW-0272">Extracellular matrix</keyword>
<dbReference type="PROSITE" id="PS01248">
    <property type="entry name" value="EGF_LAM_1"/>
    <property type="match status" value="1"/>
</dbReference>
<evidence type="ECO:0000256" key="3">
    <source>
        <dbReference type="ARBA" id="ARBA00022530"/>
    </source>
</evidence>
<evidence type="ECO:0000256" key="8">
    <source>
        <dbReference type="ARBA" id="ARBA00023180"/>
    </source>
</evidence>
<feature type="disulfide bond" evidence="10">
    <location>
        <begin position="687"/>
        <end position="699"/>
    </location>
</feature>
<dbReference type="GO" id="GO:0005102">
    <property type="term" value="F:signaling receptor binding"/>
    <property type="evidence" value="ECO:0007669"/>
    <property type="project" value="InterPro"/>
</dbReference>
<dbReference type="Pfam" id="PF00052">
    <property type="entry name" value="Laminin_B"/>
    <property type="match status" value="1"/>
</dbReference>
<dbReference type="SUPFAM" id="SSF49899">
    <property type="entry name" value="Concanavalin A-like lectins/glucanases"/>
    <property type="match status" value="3"/>
</dbReference>
<feature type="domain" description="Laminin EGF-like" evidence="14">
    <location>
        <begin position="276"/>
        <end position="329"/>
    </location>
</feature>
<dbReference type="InterPro" id="IPR050440">
    <property type="entry name" value="Laminin/Netrin_ECM"/>
</dbReference>
<dbReference type="PANTHER" id="PTHR10574">
    <property type="entry name" value="NETRIN/LAMININ-RELATED"/>
    <property type="match status" value="1"/>
</dbReference>
<feature type="chain" id="PRO_5018747475" evidence="12">
    <location>
        <begin position="26"/>
        <end position="1882"/>
    </location>
</feature>
<keyword evidence="6" id="KW-0084">Basement membrane</keyword>
<keyword evidence="9 10" id="KW-0424">Laminin EGF-like domain</keyword>
<dbReference type="SMART" id="SM00281">
    <property type="entry name" value="LamB"/>
    <property type="match status" value="1"/>
</dbReference>
<dbReference type="Gene3D" id="2.60.120.200">
    <property type="match status" value="3"/>
</dbReference>
<evidence type="ECO:0000256" key="1">
    <source>
        <dbReference type="ARBA" id="ARBA00004302"/>
    </source>
</evidence>
<keyword evidence="11" id="KW-0175">Coiled coil</keyword>
<keyword evidence="18" id="KW-1185">Reference proteome</keyword>
<sequence length="1882" mass="212385">MNRFTRPSLTGLLLLLSFFAPLSFQRSDIDIRSPPLDPNVKELFPEIYNIAAGAIITANATCGETRPELYCELTATNTQIEQESNCFICDATSLETDKKHPISYAIDGTRNWWQSPSIQNGKKFEWVTVTLDLRQHYYTLQDITVGGYCLCNGHSKSCVAESGSQMRKCVCENNTCGDSCERCCPFFHQKPYRPASAGENAVCESCNCFGHSDECYYDPKVAAAKSSLNIHGVYEGGGVCVKCKHFTTGINCEQCQNGYYRPNGVRRDDREPCRKCDCFGLGKSGNCIKDDTYLAEGVKPGTCICKEGYAGPNCDRCAPGYKNYPRCEPCYCNHAGIINTESCDGPCICKANVEGSKCDRCKSGFYNLNAKNPDGCSECWCNGLTKVCKPSDWGKEVIYRMKNWLISDLDGRIIVKPTEGKDRFLIAEDDMTGTDVYYWKAPEEYLGDKLYSYGGDLRFTLGYTVLRGDTSGFFTEEADVILEGGAEKTRIGFNWKKHSKEEEGKTTISIPLIEQGWFKIGRDKSKLGPVSRAEFALITHQLNRLLIRAKFHTDQIEGALFLVTMEKGVNDTGTLRPFPGIEMCDCPPGYLPPSCIECAKGYRRVSDPLFENHWGDPTIPDCKPCNCDPDGSESLQCDRKTGQCLCKPKYIGKYCTECSIKHGKCKTNECNDGYYGDPLLGEECKPCDCDSHGSQSKTCNKKTGQCPCFSGIGGRDCRQCPPRHVHTDHGCLNCDNDECVKLHLNTLDYLKILLIDVNITEVGNLPATRLVFLRRRREEMTNYVISYKITIERGRQLLYNVTLSFDLETLIAMLSVRISDLEEKAPNSLQLAIRVGKEADELLHFINNVFNEIQQLIDRLKNYGIGNIGPVGYDLIDRWLQEAERILIELRSRNFKPNLEDAERELRKAKALLERVMQLITAPPASREAIERLQRLQRLLSAIISLIQEKVQRPVQVAQRKLNEGSRMYQYIMITIENSTMYARIANESLEEARNLINLANKALHEAVIKFNFLPSIKADLDNMTERIEIHRSILARLNPEYTEKYVIPCQNHIKDLLHRLEYLNSLFFATDKFSDIPMRAARAYQQIIDALAAAEEAAKKAYAAAERAYREAYPGTDDSLMKQALKAKQKSYKLLEEAKRLRDVKVPEMERFLIEKKYHLDSIAEELSNSERNLELINKALDGLPLDLARILKEKDIYLRHVLESLYDVHQTVDSIDYRVRTELLPKLDRLRAGSTSGIENLTRIIEKARSEIRDASKLAFNAEEISERVNRRQAQMELDLTELRNKIKLARQKASGIRVSLTNDADGICIRSFVADIEPSTTNNIVLNYGTKDDARDALLFFMSSAINDDFMAVEMVNRKIRFLWNAGGGAQVIEHSEVIETNDQQLSKDSQWYKIEVNRVANIATLTVQRLTEAHKSDPNSVTGSSPPGFSRMDFDPDSHFYIGGLPYNFKAPRELRSRSFSGCLYEVFLGDKRVPLWNFKTNLGCGGCKQGSTETPDPTLFQFTGEGSYAILPQIRRYNKRKYLVGFYFKTFDENALLFLTSSPTSGDFISITLKEGRVFYQFNIGSAAHLELISNQKYNTGQWVRLAAQRDELEGFLSVKDEFLSTQVKTAGPRTLDLGSTQLYFGGTPPNFTFSWPTICLDHFLGCMRDIQIDTTPLDLVNADSYGVDRNCKDKWQKVVTFYGKGYLELNGRALREEADFSFTFKTSQKDALLLLSTYQTQTKGGRQKDSHYYSVAIVGGLLEARFNGGAGETTLISEVKVNDGSYHTVTISKRHRRISMTLDDRESGISRLARSTKDIEAPESGGMYLGGLLENMTLRGMAGTKIALKGIIRDFVFNGKQLKLNEPLRFEGVGIGREDGDIVKESREEEEDNTVD</sequence>
<dbReference type="InterPro" id="IPR001791">
    <property type="entry name" value="Laminin_G"/>
</dbReference>
<dbReference type="PROSITE" id="PS50025">
    <property type="entry name" value="LAM_G_DOMAIN"/>
    <property type="match status" value="3"/>
</dbReference>
<feature type="disulfide bond" evidence="10">
    <location>
        <begin position="708"/>
        <end position="717"/>
    </location>
</feature>
<feature type="domain" description="Laminin G" evidence="13">
    <location>
        <begin position="1684"/>
        <end position="1869"/>
    </location>
</feature>
<keyword evidence="8" id="KW-0325">Glycoprotein</keyword>
<evidence type="ECO:0000313" key="18">
    <source>
        <dbReference type="Proteomes" id="UP000285301"/>
    </source>
</evidence>
<dbReference type="InterPro" id="IPR000034">
    <property type="entry name" value="Laminin_IV"/>
</dbReference>
<feature type="domain" description="Laminin EGF-like" evidence="14">
    <location>
        <begin position="625"/>
        <end position="686"/>
    </location>
</feature>